<evidence type="ECO:0000313" key="4">
    <source>
        <dbReference type="EMBL" id="KIX89734.1"/>
    </source>
</evidence>
<dbReference type="Proteomes" id="UP000032366">
    <property type="component" value="Unassembled WGS sequence"/>
</dbReference>
<dbReference type="STRING" id="569857.TP70_11275"/>
<dbReference type="AlphaFoldDB" id="A0A0D6XLN6"/>
<protein>
    <recommendedName>
        <fullName evidence="2">UPF0291 protein NCTC13832_01404</fullName>
    </recommendedName>
</protein>
<comment type="similarity">
    <text evidence="2">Belongs to the UPF0291 family.</text>
</comment>
<dbReference type="PANTHER" id="PTHR37300:SF1">
    <property type="entry name" value="UPF0291 PROTEIN YNZC"/>
    <property type="match status" value="1"/>
</dbReference>
<dbReference type="OrthoDB" id="390105at2"/>
<dbReference type="GO" id="GO:0005737">
    <property type="term" value="C:cytoplasm"/>
    <property type="evidence" value="ECO:0007669"/>
    <property type="project" value="UniProtKB-SubCell"/>
</dbReference>
<dbReference type="EMBL" id="UHDT01000001">
    <property type="protein sequence ID" value="SUM57716.1"/>
    <property type="molecule type" value="Genomic_DNA"/>
</dbReference>
<evidence type="ECO:0000313" key="5">
    <source>
        <dbReference type="EMBL" id="SUM57716.1"/>
    </source>
</evidence>
<accession>A0A0D6XLN6</accession>
<dbReference type="PANTHER" id="PTHR37300">
    <property type="entry name" value="UPF0291 PROTEIN CBO2609/CLC_2481"/>
    <property type="match status" value="1"/>
</dbReference>
<dbReference type="Gene3D" id="1.10.287.540">
    <property type="entry name" value="Helix hairpin bin"/>
    <property type="match status" value="1"/>
</dbReference>
<dbReference type="RefSeq" id="WP_044361705.1">
    <property type="nucleotide sequence ID" value="NZ_JXWY01000175.1"/>
</dbReference>
<reference evidence="5 7" key="2">
    <citation type="submission" date="2018-06" db="EMBL/GenBank/DDBJ databases">
        <authorList>
            <consortium name="Pathogen Informatics"/>
            <person name="Doyle S."/>
        </authorList>
    </citation>
    <scope>NUCLEOTIDE SEQUENCE [LARGE SCALE GENOMIC DNA]</scope>
    <source>
        <strain evidence="5 7">NCTC13832</strain>
    </source>
</reference>
<evidence type="ECO:0000256" key="2">
    <source>
        <dbReference type="HAMAP-Rule" id="MF_01103"/>
    </source>
</evidence>
<feature type="compositionally biased region" description="Basic and acidic residues" evidence="3">
    <location>
        <begin position="63"/>
        <end position="72"/>
    </location>
</feature>
<name>A0A0D6XLN6_9STAP</name>
<organism evidence="5 7">
    <name type="scientific">Staphylococcus microti</name>
    <dbReference type="NCBI Taxonomy" id="569857"/>
    <lineage>
        <taxon>Bacteria</taxon>
        <taxon>Bacillati</taxon>
        <taxon>Bacillota</taxon>
        <taxon>Bacilli</taxon>
        <taxon>Bacillales</taxon>
        <taxon>Staphylococcaceae</taxon>
        <taxon>Staphylococcus</taxon>
    </lineage>
</organism>
<sequence length="78" mass="9160">MLSQEKLNRINELANKKKEQGLTEIEAKEQSKLRSEYLETFRGSFKSQIEQTKIIDPQGNDVTPDKLKEIQKQKNLRK</sequence>
<comment type="subcellular location">
    <subcellularLocation>
        <location evidence="2">Cytoplasm</location>
    </subcellularLocation>
</comment>
<dbReference type="HAMAP" id="MF_01103">
    <property type="entry name" value="UPF0291"/>
    <property type="match status" value="1"/>
</dbReference>
<gene>
    <name evidence="5" type="ORF">NCTC13832_01404</name>
    <name evidence="4" type="ORF">TP70_11275</name>
</gene>
<dbReference type="Proteomes" id="UP000254100">
    <property type="component" value="Unassembled WGS sequence"/>
</dbReference>
<dbReference type="Pfam" id="PF05979">
    <property type="entry name" value="DUF896"/>
    <property type="match status" value="1"/>
</dbReference>
<feature type="region of interest" description="Disordered" evidence="3">
    <location>
        <begin position="55"/>
        <end position="78"/>
    </location>
</feature>
<dbReference type="EMBL" id="JXWY01000175">
    <property type="protein sequence ID" value="KIX89734.1"/>
    <property type="molecule type" value="Genomic_DNA"/>
</dbReference>
<reference evidence="4 6" key="1">
    <citation type="submission" date="2015-01" db="EMBL/GenBank/DDBJ databases">
        <authorList>
            <person name="Guo J."/>
        </authorList>
    </citation>
    <scope>NUCLEOTIDE SEQUENCE [LARGE SCALE GENOMIC DNA]</scope>
    <source>
        <strain evidence="4 6">DSM 22147</strain>
    </source>
</reference>
<dbReference type="InterPro" id="IPR009242">
    <property type="entry name" value="DUF896"/>
</dbReference>
<evidence type="ECO:0000313" key="6">
    <source>
        <dbReference type="Proteomes" id="UP000032366"/>
    </source>
</evidence>
<evidence type="ECO:0000256" key="1">
    <source>
        <dbReference type="ARBA" id="ARBA00022490"/>
    </source>
</evidence>
<evidence type="ECO:0000256" key="3">
    <source>
        <dbReference type="SAM" id="MobiDB-lite"/>
    </source>
</evidence>
<keyword evidence="1 2" id="KW-0963">Cytoplasm</keyword>
<dbReference type="SUPFAM" id="SSF158221">
    <property type="entry name" value="YnzC-like"/>
    <property type="match status" value="1"/>
</dbReference>
<keyword evidence="6" id="KW-1185">Reference proteome</keyword>
<proteinExistence type="inferred from homology"/>
<evidence type="ECO:0000313" key="7">
    <source>
        <dbReference type="Proteomes" id="UP000254100"/>
    </source>
</evidence>